<dbReference type="GO" id="GO:0008146">
    <property type="term" value="F:sulfotransferase activity"/>
    <property type="evidence" value="ECO:0007669"/>
    <property type="project" value="InterPro"/>
</dbReference>
<evidence type="ECO:0000256" key="5">
    <source>
        <dbReference type="PIRSR" id="PIRSR637359-2"/>
    </source>
</evidence>
<feature type="domain" description="Aspartyl/asparaginy/proline hydroxylase" evidence="7">
    <location>
        <begin position="133"/>
        <end position="225"/>
    </location>
</feature>
<dbReference type="Pfam" id="PF00685">
    <property type="entry name" value="Sulfotransfer_1"/>
    <property type="match status" value="1"/>
</dbReference>
<evidence type="ECO:0000256" key="4">
    <source>
        <dbReference type="PIRSR" id="PIRSR637359-1"/>
    </source>
</evidence>
<keyword evidence="9" id="KW-1185">Reference proteome</keyword>
<dbReference type="Proteomes" id="UP000794436">
    <property type="component" value="Unassembled WGS sequence"/>
</dbReference>
<feature type="binding site" evidence="5">
    <location>
        <position position="377"/>
    </location>
    <ligand>
        <name>3'-phosphoadenylyl sulfate</name>
        <dbReference type="ChEBI" id="CHEBI:58339"/>
    </ligand>
</feature>
<dbReference type="InterPro" id="IPR027443">
    <property type="entry name" value="IPNS-like_sf"/>
</dbReference>
<sequence>MARVFEPDLEVGHAQHTAIMTVQEIPLTQKQVPLCEVDPVVAGEYPIVIERQQHIDISGLQKRILEGGEQLWDPAHQKDNVPIQRAGHDKWGIGKVVFIFCDDYISKVYTFPWYHQWKTELEDVFKQINIPVERVIRCILARMPAGSVVPVHHDTGSWVSKSHRMHIPIFTDPVVDFSVGINPDALVRREFKQANLYELNNASKHRVTNHWDQARVHLIFDYVEPSFPLTHMDLRSDMVLHQTRRTLDLSINAGSRPSPSFMIIGVQKAGTTSLYDYITQHDLVVPAKRKETHYFDWRWNSKLPTIYSTEGAKKHLDYYYNFFEKDVLHKCPSLMTGEATPSYLLGGQLVIQRMQKVIPHCRKILVILRNPVDRAYSHYCMTADPEGNEAQLRNRGFHHLNGRSFEQVIDEEIQMLAKLGVHPDMSFQDFDAKVLSETIKNDHGGHSYLVRGLYALQIAGWIAAYGENNVMVLTLDEMKSTEGLHSNMERVFDFLGLPPHRIEDTSAKNTRKYDSLSDSLRAKLAAFYAPYNAKLNTLLGRNVGWNA</sequence>
<gene>
    <name evidence="8" type="ORF">Poli38472_002567</name>
</gene>
<protein>
    <recommendedName>
        <fullName evidence="10">Sulfotransferase domain-containing protein</fullName>
    </recommendedName>
</protein>
<dbReference type="SUPFAM" id="SSF51197">
    <property type="entry name" value="Clavaminate synthase-like"/>
    <property type="match status" value="1"/>
</dbReference>
<evidence type="ECO:0000256" key="1">
    <source>
        <dbReference type="ARBA" id="ARBA00007730"/>
    </source>
</evidence>
<dbReference type="Gene3D" id="2.60.120.330">
    <property type="entry name" value="B-lactam Antibiotic, Isopenicillin N Synthase, Chain"/>
    <property type="match status" value="1"/>
</dbReference>
<dbReference type="Gene3D" id="3.40.50.300">
    <property type="entry name" value="P-loop containing nucleotide triphosphate hydrolases"/>
    <property type="match status" value="1"/>
</dbReference>
<keyword evidence="3" id="KW-0325">Glycoprotein</keyword>
<dbReference type="SUPFAM" id="SSF52540">
    <property type="entry name" value="P-loop containing nucleoside triphosphate hydrolases"/>
    <property type="match status" value="1"/>
</dbReference>
<comment type="similarity">
    <text evidence="1">Belongs to the aspartyl/asparaginyl beta-hydroxylase family.</text>
</comment>
<comment type="caution">
    <text evidence="8">The sequence shown here is derived from an EMBL/GenBank/DDBJ whole genome shotgun (WGS) entry which is preliminary data.</text>
</comment>
<reference evidence="8" key="1">
    <citation type="submission" date="2019-03" db="EMBL/GenBank/DDBJ databases">
        <title>Long read genome sequence of the mycoparasitic Pythium oligandrum ATCC 38472 isolated from sugarbeet rhizosphere.</title>
        <authorList>
            <person name="Gaulin E."/>
        </authorList>
    </citation>
    <scope>NUCLEOTIDE SEQUENCE</scope>
    <source>
        <strain evidence="8">ATCC 38472_TT</strain>
    </source>
</reference>
<organism evidence="8 9">
    <name type="scientific">Pythium oligandrum</name>
    <name type="common">Mycoparasitic fungus</name>
    <dbReference type="NCBI Taxonomy" id="41045"/>
    <lineage>
        <taxon>Eukaryota</taxon>
        <taxon>Sar</taxon>
        <taxon>Stramenopiles</taxon>
        <taxon>Oomycota</taxon>
        <taxon>Peronosporomycetes</taxon>
        <taxon>Pythiales</taxon>
        <taxon>Pythiaceae</taxon>
        <taxon>Pythium</taxon>
    </lineage>
</organism>
<evidence type="ECO:0000256" key="3">
    <source>
        <dbReference type="ARBA" id="ARBA00023180"/>
    </source>
</evidence>
<name>A0A8K1CJ00_PYTOL</name>
<dbReference type="InterPro" id="IPR027417">
    <property type="entry name" value="P-loop_NTPase"/>
</dbReference>
<feature type="active site" description="For sulfotransferase activity" evidence="4">
    <location>
        <position position="268"/>
    </location>
</feature>
<feature type="domain" description="Sulfotransferase" evidence="6">
    <location>
        <begin position="260"/>
        <end position="512"/>
    </location>
</feature>
<dbReference type="PANTHER" id="PTHR10605:SF56">
    <property type="entry name" value="BIFUNCTIONAL HEPARAN SULFATE N-DEACETYLASE_N-SULFOTRANSFERASE"/>
    <property type="match status" value="1"/>
</dbReference>
<dbReference type="PANTHER" id="PTHR10605">
    <property type="entry name" value="HEPARAN SULFATE SULFOTRANSFERASE"/>
    <property type="match status" value="1"/>
</dbReference>
<dbReference type="OrthoDB" id="411451at2759"/>
<evidence type="ECO:0008006" key="10">
    <source>
        <dbReference type="Google" id="ProtNLM"/>
    </source>
</evidence>
<dbReference type="InterPro" id="IPR037359">
    <property type="entry name" value="NST/OST"/>
</dbReference>
<accession>A0A8K1CJ00</accession>
<feature type="binding site" evidence="5">
    <location>
        <position position="369"/>
    </location>
    <ligand>
        <name>3'-phosphoadenylyl sulfate</name>
        <dbReference type="ChEBI" id="CHEBI:58339"/>
    </ligand>
</feature>
<proteinExistence type="inferred from homology"/>
<dbReference type="Pfam" id="PF05118">
    <property type="entry name" value="Asp_Arg_Hydrox"/>
    <property type="match status" value="1"/>
</dbReference>
<dbReference type="InterPro" id="IPR000863">
    <property type="entry name" value="Sulfotransferase_dom"/>
</dbReference>
<dbReference type="EMBL" id="SPLM01000072">
    <property type="protein sequence ID" value="TMW63626.1"/>
    <property type="molecule type" value="Genomic_DNA"/>
</dbReference>
<dbReference type="InterPro" id="IPR007803">
    <property type="entry name" value="Asp/Arg/Pro-Hydrxlase"/>
</dbReference>
<evidence type="ECO:0000313" key="8">
    <source>
        <dbReference type="EMBL" id="TMW63626.1"/>
    </source>
</evidence>
<evidence type="ECO:0000259" key="6">
    <source>
        <dbReference type="Pfam" id="PF00685"/>
    </source>
</evidence>
<evidence type="ECO:0000256" key="2">
    <source>
        <dbReference type="ARBA" id="ARBA00022679"/>
    </source>
</evidence>
<evidence type="ECO:0000259" key="7">
    <source>
        <dbReference type="Pfam" id="PF05118"/>
    </source>
</evidence>
<dbReference type="AlphaFoldDB" id="A0A8K1CJ00"/>
<keyword evidence="2" id="KW-0808">Transferase</keyword>
<evidence type="ECO:0000313" key="9">
    <source>
        <dbReference type="Proteomes" id="UP000794436"/>
    </source>
</evidence>